<keyword evidence="3" id="KW-1185">Reference proteome</keyword>
<feature type="transmembrane region" description="Helical" evidence="1">
    <location>
        <begin position="104"/>
        <end position="133"/>
    </location>
</feature>
<name>A0A3N4Z4E9_9MICO</name>
<keyword evidence="1" id="KW-1133">Transmembrane helix</keyword>
<feature type="transmembrane region" description="Helical" evidence="1">
    <location>
        <begin position="140"/>
        <end position="160"/>
    </location>
</feature>
<feature type="transmembrane region" description="Helical" evidence="1">
    <location>
        <begin position="166"/>
        <end position="184"/>
    </location>
</feature>
<organism evidence="2 3">
    <name type="scientific">Georgenia muralis</name>
    <dbReference type="NCBI Taxonomy" id="154117"/>
    <lineage>
        <taxon>Bacteria</taxon>
        <taxon>Bacillati</taxon>
        <taxon>Actinomycetota</taxon>
        <taxon>Actinomycetes</taxon>
        <taxon>Micrococcales</taxon>
        <taxon>Bogoriellaceae</taxon>
        <taxon>Georgenia</taxon>
    </lineage>
</organism>
<accession>A0A3N4Z4E9</accession>
<protein>
    <submittedName>
        <fullName evidence="2">Peptidase M50B-like protein</fullName>
    </submittedName>
</protein>
<proteinExistence type="predicted"/>
<feature type="transmembrane region" description="Helical" evidence="1">
    <location>
        <begin position="21"/>
        <end position="42"/>
    </location>
</feature>
<evidence type="ECO:0000313" key="3">
    <source>
        <dbReference type="Proteomes" id="UP000280726"/>
    </source>
</evidence>
<dbReference type="InterPro" id="IPR049500">
    <property type="entry name" value="Peptidase_M50B-like"/>
</dbReference>
<keyword evidence="1" id="KW-0812">Transmembrane</keyword>
<dbReference type="EMBL" id="RKRA01000001">
    <property type="protein sequence ID" value="RPF26566.1"/>
    <property type="molecule type" value="Genomic_DNA"/>
</dbReference>
<sequence>MESWWEQAWARLQPVAPVPDGATSGLVVLAVGVAALVVPPLWRASRVLVTVVHELGHGLVGVAVGRRFTGLVLRADMSGHAVTVGRARGGGLVLSTWAGYPAPAVVGAVALHLATAGWAGPVLAATTAVLLAALVRVRSLYTSVVVVALVLATASLWWWGDPLLRAQALAGLGLFLLLGAWRHVGAVLHAGRGSDPAVLARLTRVPAALWVLSFVVVLAGASWWALAPVRLLSGW</sequence>
<keyword evidence="1" id="KW-0472">Membrane</keyword>
<comment type="caution">
    <text evidence="2">The sequence shown here is derived from an EMBL/GenBank/DDBJ whole genome shotgun (WGS) entry which is preliminary data.</text>
</comment>
<gene>
    <name evidence="2" type="ORF">EDD32_1013</name>
</gene>
<evidence type="ECO:0000256" key="1">
    <source>
        <dbReference type="SAM" id="Phobius"/>
    </source>
</evidence>
<feature type="transmembrane region" description="Helical" evidence="1">
    <location>
        <begin position="205"/>
        <end position="226"/>
    </location>
</feature>
<evidence type="ECO:0000313" key="2">
    <source>
        <dbReference type="EMBL" id="RPF26566.1"/>
    </source>
</evidence>
<dbReference type="OrthoDB" id="5184455at2"/>
<dbReference type="RefSeq" id="WP_123915334.1">
    <property type="nucleotide sequence ID" value="NZ_RKRA01000001.1"/>
</dbReference>
<reference evidence="2 3" key="1">
    <citation type="submission" date="2018-11" db="EMBL/GenBank/DDBJ databases">
        <title>Sequencing the genomes of 1000 actinobacteria strains.</title>
        <authorList>
            <person name="Klenk H.-P."/>
        </authorList>
    </citation>
    <scope>NUCLEOTIDE SEQUENCE [LARGE SCALE GENOMIC DNA]</scope>
    <source>
        <strain evidence="2 3">DSM 14418</strain>
    </source>
</reference>
<dbReference type="AlphaFoldDB" id="A0A3N4Z4E9"/>
<dbReference type="Proteomes" id="UP000280726">
    <property type="component" value="Unassembled WGS sequence"/>
</dbReference>
<dbReference type="Pfam" id="PF13398">
    <property type="entry name" value="Peptidase_M50B"/>
    <property type="match status" value="1"/>
</dbReference>